<reference evidence="1" key="1">
    <citation type="submission" date="2022-05" db="EMBL/GenBank/DDBJ databases">
        <authorList>
            <person name="Okamura Y."/>
        </authorList>
    </citation>
    <scope>NUCLEOTIDE SEQUENCE</scope>
</reference>
<name>A0A9P0TRL0_PIEBR</name>
<comment type="caution">
    <text evidence="1">The sequence shown here is derived from an EMBL/GenBank/DDBJ whole genome shotgun (WGS) entry which is preliminary data.</text>
</comment>
<evidence type="ECO:0000313" key="2">
    <source>
        <dbReference type="Proteomes" id="UP001152562"/>
    </source>
</evidence>
<evidence type="ECO:0000313" key="1">
    <source>
        <dbReference type="EMBL" id="CAH4037191.1"/>
    </source>
</evidence>
<sequence length="67" mass="7788">MVRSDGPSHEALITDNANTPLLFITNFRTLGYVDIFQEKTVYPREHNELVSSWRDVQKLLVGRWKLA</sequence>
<dbReference type="AlphaFoldDB" id="A0A9P0TRL0"/>
<gene>
    <name evidence="1" type="ORF">PIBRA_LOCUS12903</name>
</gene>
<organism evidence="1 2">
    <name type="scientific">Pieris brassicae</name>
    <name type="common">White butterfly</name>
    <name type="synonym">Large white butterfly</name>
    <dbReference type="NCBI Taxonomy" id="7116"/>
    <lineage>
        <taxon>Eukaryota</taxon>
        <taxon>Metazoa</taxon>
        <taxon>Ecdysozoa</taxon>
        <taxon>Arthropoda</taxon>
        <taxon>Hexapoda</taxon>
        <taxon>Insecta</taxon>
        <taxon>Pterygota</taxon>
        <taxon>Neoptera</taxon>
        <taxon>Endopterygota</taxon>
        <taxon>Lepidoptera</taxon>
        <taxon>Glossata</taxon>
        <taxon>Ditrysia</taxon>
        <taxon>Papilionoidea</taxon>
        <taxon>Pieridae</taxon>
        <taxon>Pierinae</taxon>
        <taxon>Pieris</taxon>
    </lineage>
</organism>
<keyword evidence="2" id="KW-1185">Reference proteome</keyword>
<protein>
    <submittedName>
        <fullName evidence="1">Uncharacterized protein</fullName>
    </submittedName>
</protein>
<proteinExistence type="predicted"/>
<dbReference type="Proteomes" id="UP001152562">
    <property type="component" value="Unassembled WGS sequence"/>
</dbReference>
<accession>A0A9P0TRL0</accession>
<dbReference type="EMBL" id="CALOZG010000085">
    <property type="protein sequence ID" value="CAH4037191.1"/>
    <property type="molecule type" value="Genomic_DNA"/>
</dbReference>